<feature type="compositionally biased region" description="Low complexity" evidence="2">
    <location>
        <begin position="166"/>
        <end position="190"/>
    </location>
</feature>
<evidence type="ECO:0000256" key="1">
    <source>
        <dbReference type="SAM" id="Coils"/>
    </source>
</evidence>
<sequence>MPSRATALIIACAASAMASTEAAAMGFGRLTASAVLGQPLNLPIPLRLDPGERLEPECVAADVTVGDNVISRERIRVRLEPGQGGADAVARVTTQMPIDEPVIEVTLMVGCDRRFSRRFVAFADPPADSTRIASQAGVATLAAPMTSPVSPGDSPSATELPRTSPRSQQQGASSGASSARAQAEASAKAGRAARKSEAAATRQAERAAKREAKRRVAASKSTTPPNDVVRGPVARSAAADDGARLVLEMDGPRLKLDMEDPVFMPQVQGAAGVASAPDSEGAGAAVSEAERLQLLEKALRDLQRDSQAGREAAAALRARLAEAENRGRAVPWLVALVVLSLGVAIWLARRLRRQQDVAEGAPNWWSAEAGAAADDGAGVMPAAPATLATPEMRGAGEAPGRTPLSSVDVPLEVGFGPRREAPDTSPLPAALALERDLPQPASATSLRAPASLPTVMVRPEPVHERTMIIPSPPPFLMDAANNEPTAREVSVEELLDLEQQADFFIALGQEEAAVDLLMSHLRSTGGLSPLPYTKLLEIYRRQGDRDAYERIRTRFNRRFNAYAPEWEDGPLSGRSLEDYAEVVQHLQTLWPEPLDAMAMLEAMLFRKDAAYELFDLPAYKDVLVLYALARDLLQQAGAGVAGVVDVLLPLGDEVVVRDAPPAPAGSAKPDELASFELTAYALPPHADSAEPMRLEEGSPDAEPTLDPPRRRVR</sequence>
<feature type="coiled-coil region" evidence="1">
    <location>
        <begin position="285"/>
        <end position="326"/>
    </location>
</feature>
<feature type="chain" id="PRO_5046081276" evidence="4">
    <location>
        <begin position="19"/>
        <end position="713"/>
    </location>
</feature>
<dbReference type="EMBL" id="JBBUTG010000039">
    <property type="protein sequence ID" value="MEK8034894.1"/>
    <property type="molecule type" value="Genomic_DNA"/>
</dbReference>
<keyword evidence="3" id="KW-0812">Transmembrane</keyword>
<dbReference type="RefSeq" id="WP_341429328.1">
    <property type="nucleotide sequence ID" value="NZ_JBBUTG010000039.1"/>
</dbReference>
<dbReference type="Proteomes" id="UP001371218">
    <property type="component" value="Unassembled WGS sequence"/>
</dbReference>
<keyword evidence="4" id="KW-0732">Signal</keyword>
<evidence type="ECO:0000256" key="2">
    <source>
        <dbReference type="SAM" id="MobiDB-lite"/>
    </source>
</evidence>
<reference evidence="5 6" key="1">
    <citation type="submission" date="2024-04" db="EMBL/GenBank/DDBJ databases">
        <title>Novel species of the genus Ideonella isolated from streams.</title>
        <authorList>
            <person name="Lu H."/>
        </authorList>
    </citation>
    <scope>NUCLEOTIDE SEQUENCE [LARGE SCALE GENOMIC DNA]</scope>
    <source>
        <strain evidence="5 6">DXS29W</strain>
    </source>
</reference>
<accession>A0ABU9BYP8</accession>
<gene>
    <name evidence="5" type="ORF">AACH06_29110</name>
</gene>
<comment type="caution">
    <text evidence="5">The sequence shown here is derived from an EMBL/GenBank/DDBJ whole genome shotgun (WGS) entry which is preliminary data.</text>
</comment>
<feature type="compositionally biased region" description="Polar residues" evidence="2">
    <location>
        <begin position="147"/>
        <end position="157"/>
    </location>
</feature>
<keyword evidence="6" id="KW-1185">Reference proteome</keyword>
<feature type="compositionally biased region" description="Basic and acidic residues" evidence="2">
    <location>
        <begin position="687"/>
        <end position="696"/>
    </location>
</feature>
<evidence type="ECO:0000313" key="6">
    <source>
        <dbReference type="Proteomes" id="UP001371218"/>
    </source>
</evidence>
<feature type="signal peptide" evidence="4">
    <location>
        <begin position="1"/>
        <end position="18"/>
    </location>
</feature>
<name>A0ABU9BYP8_9BURK</name>
<feature type="transmembrane region" description="Helical" evidence="3">
    <location>
        <begin position="329"/>
        <end position="348"/>
    </location>
</feature>
<evidence type="ECO:0000256" key="4">
    <source>
        <dbReference type="SAM" id="SignalP"/>
    </source>
</evidence>
<feature type="region of interest" description="Disordered" evidence="2">
    <location>
        <begin position="144"/>
        <end position="237"/>
    </location>
</feature>
<dbReference type="PANTHER" id="PTHR48125:SF10">
    <property type="entry name" value="OS12G0136300 PROTEIN"/>
    <property type="match status" value="1"/>
</dbReference>
<dbReference type="PANTHER" id="PTHR48125">
    <property type="entry name" value="LP07818P1"/>
    <property type="match status" value="1"/>
</dbReference>
<keyword evidence="3" id="KW-1133">Transmembrane helix</keyword>
<protein>
    <submittedName>
        <fullName evidence="5">Uncharacterized protein</fullName>
    </submittedName>
</protein>
<proteinExistence type="predicted"/>
<organism evidence="5 6">
    <name type="scientific">Ideonella lacteola</name>
    <dbReference type="NCBI Taxonomy" id="2984193"/>
    <lineage>
        <taxon>Bacteria</taxon>
        <taxon>Pseudomonadati</taxon>
        <taxon>Pseudomonadota</taxon>
        <taxon>Betaproteobacteria</taxon>
        <taxon>Burkholderiales</taxon>
        <taxon>Sphaerotilaceae</taxon>
        <taxon>Ideonella</taxon>
    </lineage>
</organism>
<evidence type="ECO:0000256" key="3">
    <source>
        <dbReference type="SAM" id="Phobius"/>
    </source>
</evidence>
<evidence type="ECO:0000313" key="5">
    <source>
        <dbReference type="EMBL" id="MEK8034894.1"/>
    </source>
</evidence>
<feature type="region of interest" description="Disordered" evidence="2">
    <location>
        <begin position="686"/>
        <end position="713"/>
    </location>
</feature>
<keyword evidence="1" id="KW-0175">Coiled coil</keyword>
<keyword evidence="3" id="KW-0472">Membrane</keyword>